<dbReference type="EMBL" id="PELW01000057">
    <property type="protein sequence ID" value="RTH27435.1"/>
    <property type="molecule type" value="Genomic_DNA"/>
</dbReference>
<comment type="caution">
    <text evidence="2">The sequence shown here is derived from an EMBL/GenBank/DDBJ whole genome shotgun (WGS) entry which is preliminary data.</text>
</comment>
<evidence type="ECO:0000313" key="2">
    <source>
        <dbReference type="EMBL" id="RTH27435.1"/>
    </source>
</evidence>
<dbReference type="EMBL" id="PEMD01000053">
    <property type="protein sequence ID" value="RTH34092.1"/>
    <property type="molecule type" value="Genomic_DNA"/>
</dbReference>
<accession>A0A430S1H2</accession>
<keyword evidence="10" id="KW-1185">Reference proteome</keyword>
<reference evidence="6 7" key="2">
    <citation type="journal article" date="2019" name="Extremophiles">
        <title>Biogeography of thermophiles and predominance of Thermus scotoductus in domestic water heaters.</title>
        <authorList>
            <person name="Wilpiszeski R.L."/>
            <person name="Zhang Z."/>
            <person name="House C.H."/>
        </authorList>
    </citation>
    <scope>NUCLEOTIDE SEQUENCE [LARGE SCALE GENOMIC DNA]</scope>
    <source>
        <strain evidence="5 10">12_S12</strain>
        <strain evidence="4 9">17_S17</strain>
        <strain evidence="3 8">20_S20</strain>
        <strain evidence="2 6">27_S27</strain>
        <strain evidence="1 7">34_S34</strain>
    </source>
</reference>
<dbReference type="EMBL" id="PEML01000035">
    <property type="protein sequence ID" value="RTI09490.1"/>
    <property type="molecule type" value="Genomic_DNA"/>
</dbReference>
<gene>
    <name evidence="5" type="ORF">CSW25_01815</name>
    <name evidence="4" type="ORF">CSW30_06425</name>
    <name evidence="3" type="ORF">CSW33_02560</name>
    <name evidence="2" type="ORF">CSW40_02925</name>
    <name evidence="1" type="ORF">CSW47_05380</name>
</gene>
<evidence type="ECO:0000313" key="7">
    <source>
        <dbReference type="Proteomes" id="UP000286734"/>
    </source>
</evidence>
<reference evidence="5" key="1">
    <citation type="submission" date="2017-10" db="EMBL/GenBank/DDBJ databases">
        <authorList>
            <person name="Wilpiszeski R.L."/>
            <person name="Zhidan Z."/>
            <person name="House C.H."/>
        </authorList>
    </citation>
    <scope>NUCLEOTIDE SEQUENCE</scope>
    <source>
        <strain evidence="5">12_S12</strain>
    </source>
</reference>
<evidence type="ECO:0000313" key="10">
    <source>
        <dbReference type="Proteomes" id="UP000287962"/>
    </source>
</evidence>
<protein>
    <submittedName>
        <fullName evidence="2">Uncharacterized protein</fullName>
    </submittedName>
</protein>
<proteinExistence type="predicted"/>
<dbReference type="Proteomes" id="UP000286928">
    <property type="component" value="Unassembled WGS sequence"/>
</dbReference>
<dbReference type="Proteomes" id="UP000286734">
    <property type="component" value="Unassembled WGS sequence"/>
</dbReference>
<name>A0A430S1H2_THESC</name>
<dbReference type="AlphaFoldDB" id="A0A430S1H2"/>
<sequence>MLGQAARGLPSARTLELRELTSYAERLRSEVEERWGELPQDLRRELAVLARSWESGPPSRGLWGKAVDLWEGLKLSFALARGDVTREDLGEFLHAVSLLSRRVMDRLEEEDPAFREALRKALSEESVPLTKDELRALVLDD</sequence>
<organism evidence="2 6">
    <name type="scientific">Thermus scotoductus</name>
    <dbReference type="NCBI Taxonomy" id="37636"/>
    <lineage>
        <taxon>Bacteria</taxon>
        <taxon>Thermotogati</taxon>
        <taxon>Deinococcota</taxon>
        <taxon>Deinococci</taxon>
        <taxon>Thermales</taxon>
        <taxon>Thermaceae</taxon>
        <taxon>Thermus</taxon>
    </lineage>
</organism>
<evidence type="ECO:0000313" key="9">
    <source>
        <dbReference type="Proteomes" id="UP000287173"/>
    </source>
</evidence>
<evidence type="ECO:0000313" key="6">
    <source>
        <dbReference type="Proteomes" id="UP000286712"/>
    </source>
</evidence>
<evidence type="ECO:0000313" key="4">
    <source>
        <dbReference type="EMBL" id="RTI08919.1"/>
    </source>
</evidence>
<evidence type="ECO:0000313" key="1">
    <source>
        <dbReference type="EMBL" id="RTH05337.1"/>
    </source>
</evidence>
<evidence type="ECO:0000313" key="3">
    <source>
        <dbReference type="EMBL" id="RTH34092.1"/>
    </source>
</evidence>
<dbReference type="EMBL" id="PELP01000121">
    <property type="protein sequence ID" value="RTH05337.1"/>
    <property type="molecule type" value="Genomic_DNA"/>
</dbReference>
<dbReference type="EMBL" id="PEMG01000166">
    <property type="protein sequence ID" value="RTI08919.1"/>
    <property type="molecule type" value="Genomic_DNA"/>
</dbReference>
<evidence type="ECO:0000313" key="8">
    <source>
        <dbReference type="Proteomes" id="UP000286928"/>
    </source>
</evidence>
<dbReference type="Proteomes" id="UP000287173">
    <property type="component" value="Unassembled WGS sequence"/>
</dbReference>
<evidence type="ECO:0000313" key="5">
    <source>
        <dbReference type="EMBL" id="RTI09490.1"/>
    </source>
</evidence>
<dbReference type="Proteomes" id="UP000287962">
    <property type="component" value="Unassembled WGS sequence"/>
</dbReference>
<dbReference type="Proteomes" id="UP000286712">
    <property type="component" value="Unassembled WGS sequence"/>
</dbReference>